<feature type="transmembrane region" description="Helical" evidence="1">
    <location>
        <begin position="275"/>
        <end position="292"/>
    </location>
</feature>
<dbReference type="InterPro" id="IPR037185">
    <property type="entry name" value="EmrE-like"/>
</dbReference>
<feature type="transmembrane region" description="Helical" evidence="1">
    <location>
        <begin position="219"/>
        <end position="238"/>
    </location>
</feature>
<dbReference type="OrthoDB" id="9812899at2"/>
<dbReference type="EMBL" id="RBIG01000001">
    <property type="protein sequence ID" value="RKQ73917.1"/>
    <property type="molecule type" value="Genomic_DNA"/>
</dbReference>
<dbReference type="PANTHER" id="PTHR22911">
    <property type="entry name" value="ACYL-MALONYL CONDENSING ENZYME-RELATED"/>
    <property type="match status" value="1"/>
</dbReference>
<protein>
    <submittedName>
        <fullName evidence="3">EamA-like transporter family protein</fullName>
    </submittedName>
</protein>
<feature type="transmembrane region" description="Helical" evidence="1">
    <location>
        <begin position="163"/>
        <end position="181"/>
    </location>
</feature>
<accession>A0A420WS72</accession>
<feature type="transmembrane region" description="Helical" evidence="1">
    <location>
        <begin position="108"/>
        <end position="127"/>
    </location>
</feature>
<evidence type="ECO:0000313" key="3">
    <source>
        <dbReference type="EMBL" id="RKQ73917.1"/>
    </source>
</evidence>
<keyword evidence="1" id="KW-0472">Membrane</keyword>
<dbReference type="RefSeq" id="WP_121219015.1">
    <property type="nucleotide sequence ID" value="NZ_RBIG01000001.1"/>
</dbReference>
<feature type="transmembrane region" description="Helical" evidence="1">
    <location>
        <begin position="250"/>
        <end position="269"/>
    </location>
</feature>
<reference evidence="3 4" key="1">
    <citation type="submission" date="2018-10" db="EMBL/GenBank/DDBJ databases">
        <title>Comparative analysis of microorganisms from saline springs in Andes Mountain Range, Colombia.</title>
        <authorList>
            <person name="Rubin E."/>
        </authorList>
    </citation>
    <scope>NUCLEOTIDE SEQUENCE [LARGE SCALE GENOMIC DNA]</scope>
    <source>
        <strain evidence="3 4">USBA 36</strain>
    </source>
</reference>
<name>A0A420WS72_9PROT</name>
<dbReference type="AlphaFoldDB" id="A0A420WS72"/>
<sequence>MTATPSPAPAPTLTEADRPFTAIAFTLAAMLLFSVMDGIAKHMTASVPPLQVVWGRYFFNTLFLLPWLLLVWRDRPLATGQPKLQLTRGLFMLGSSTFFVTGLAHLPLAQATAIGFVAPLMVTALSIPLLGEKVGLRRWLAVLAGFIGMLIIIRPGSDQFDPAAFFPMFSATSWALGLIMTRRMRHAEKPVTTLFYTALVGVVIMSAIMPFLWVPADAAYWGFMVVMGFLSVTGQYLLIRGFNLASASLLAPFSYSNLIWTTAIGYLVFASIPDGWTWVGASIVIASGVYVWHRERVNARPVVVAGASIAPTTIPVTSKRRWRRG</sequence>
<gene>
    <name evidence="3" type="ORF">BCL74_1710</name>
</gene>
<keyword evidence="1" id="KW-0812">Transmembrane</keyword>
<proteinExistence type="predicted"/>
<feature type="domain" description="EamA" evidence="2">
    <location>
        <begin position="22"/>
        <end position="153"/>
    </location>
</feature>
<evidence type="ECO:0000313" key="4">
    <source>
        <dbReference type="Proteomes" id="UP000277424"/>
    </source>
</evidence>
<feature type="transmembrane region" description="Helical" evidence="1">
    <location>
        <begin position="52"/>
        <end position="72"/>
    </location>
</feature>
<feature type="transmembrane region" description="Helical" evidence="1">
    <location>
        <begin position="193"/>
        <end position="213"/>
    </location>
</feature>
<dbReference type="GO" id="GO:0016020">
    <property type="term" value="C:membrane"/>
    <property type="evidence" value="ECO:0007669"/>
    <property type="project" value="InterPro"/>
</dbReference>
<organism evidence="3 4">
    <name type="scientific">Oceanibaculum indicum</name>
    <dbReference type="NCBI Taxonomy" id="526216"/>
    <lineage>
        <taxon>Bacteria</taxon>
        <taxon>Pseudomonadati</taxon>
        <taxon>Pseudomonadota</taxon>
        <taxon>Alphaproteobacteria</taxon>
        <taxon>Rhodospirillales</taxon>
        <taxon>Oceanibaculaceae</taxon>
        <taxon>Oceanibaculum</taxon>
    </lineage>
</organism>
<dbReference type="SUPFAM" id="SSF103481">
    <property type="entry name" value="Multidrug resistance efflux transporter EmrE"/>
    <property type="match status" value="2"/>
</dbReference>
<dbReference type="PANTHER" id="PTHR22911:SF103">
    <property type="entry name" value="BLR2811 PROTEIN"/>
    <property type="match status" value="1"/>
</dbReference>
<dbReference type="Pfam" id="PF00892">
    <property type="entry name" value="EamA"/>
    <property type="match status" value="2"/>
</dbReference>
<evidence type="ECO:0000256" key="1">
    <source>
        <dbReference type="SAM" id="Phobius"/>
    </source>
</evidence>
<evidence type="ECO:0000259" key="2">
    <source>
        <dbReference type="Pfam" id="PF00892"/>
    </source>
</evidence>
<dbReference type="InterPro" id="IPR000620">
    <property type="entry name" value="EamA_dom"/>
</dbReference>
<feature type="transmembrane region" description="Helical" evidence="1">
    <location>
        <begin position="20"/>
        <end position="40"/>
    </location>
</feature>
<dbReference type="Proteomes" id="UP000277424">
    <property type="component" value="Unassembled WGS sequence"/>
</dbReference>
<comment type="caution">
    <text evidence="3">The sequence shown here is derived from an EMBL/GenBank/DDBJ whole genome shotgun (WGS) entry which is preliminary data.</text>
</comment>
<feature type="transmembrane region" description="Helical" evidence="1">
    <location>
        <begin position="139"/>
        <end position="157"/>
    </location>
</feature>
<keyword evidence="1" id="KW-1133">Transmembrane helix</keyword>
<feature type="domain" description="EamA" evidence="2">
    <location>
        <begin position="165"/>
        <end position="287"/>
    </location>
</feature>